<organism evidence="1 2">
    <name type="scientific">Protea cynaroides</name>
    <dbReference type="NCBI Taxonomy" id="273540"/>
    <lineage>
        <taxon>Eukaryota</taxon>
        <taxon>Viridiplantae</taxon>
        <taxon>Streptophyta</taxon>
        <taxon>Embryophyta</taxon>
        <taxon>Tracheophyta</taxon>
        <taxon>Spermatophyta</taxon>
        <taxon>Magnoliopsida</taxon>
        <taxon>Proteales</taxon>
        <taxon>Proteaceae</taxon>
        <taxon>Protea</taxon>
    </lineage>
</organism>
<protein>
    <submittedName>
        <fullName evidence="1">Uncharacterized protein</fullName>
    </submittedName>
</protein>
<dbReference type="EMBL" id="JAMYWD010000001">
    <property type="protein sequence ID" value="KAJ4982179.1"/>
    <property type="molecule type" value="Genomic_DNA"/>
</dbReference>
<keyword evidence="2" id="KW-1185">Reference proteome</keyword>
<evidence type="ECO:0000313" key="1">
    <source>
        <dbReference type="EMBL" id="KAJ4982179.1"/>
    </source>
</evidence>
<evidence type="ECO:0000313" key="2">
    <source>
        <dbReference type="Proteomes" id="UP001141806"/>
    </source>
</evidence>
<accession>A0A9Q0L5K0</accession>
<comment type="caution">
    <text evidence="1">The sequence shown here is derived from an EMBL/GenBank/DDBJ whole genome shotgun (WGS) entry which is preliminary data.</text>
</comment>
<gene>
    <name evidence="1" type="ORF">NE237_033016</name>
</gene>
<dbReference type="AlphaFoldDB" id="A0A9Q0L5K0"/>
<reference evidence="1" key="1">
    <citation type="journal article" date="2023" name="Plant J.">
        <title>The genome of the king protea, Protea cynaroides.</title>
        <authorList>
            <person name="Chang J."/>
            <person name="Duong T.A."/>
            <person name="Schoeman C."/>
            <person name="Ma X."/>
            <person name="Roodt D."/>
            <person name="Barker N."/>
            <person name="Li Z."/>
            <person name="Van de Peer Y."/>
            <person name="Mizrachi E."/>
        </authorList>
    </citation>
    <scope>NUCLEOTIDE SEQUENCE</scope>
    <source>
        <tissue evidence="1">Young leaves</tissue>
    </source>
</reference>
<dbReference type="Proteomes" id="UP001141806">
    <property type="component" value="Unassembled WGS sequence"/>
</dbReference>
<name>A0A9Q0L5K0_9MAGN</name>
<proteinExistence type="predicted"/>
<sequence>MFLSNRSAAIFLGPGNQSAPYQPAHQTSKFRLSGRMPATARYLGLQAWLTTPFKIVESDAVWRASQKQRKVQCDDLQNEDGCGNLEELQWMDGGVMVGWKEW</sequence>